<protein>
    <recommendedName>
        <fullName evidence="3">AAA+ ATPase domain-containing protein</fullName>
    </recommendedName>
</protein>
<reference evidence="1 2" key="1">
    <citation type="submission" date="2023-02" db="EMBL/GenBank/DDBJ databases">
        <title>Genome sequence of Mucilaginibacter jinjuensis strain KACC 16571.</title>
        <authorList>
            <person name="Kim S."/>
            <person name="Heo J."/>
            <person name="Kwon S.-W."/>
        </authorList>
    </citation>
    <scope>NUCLEOTIDE SEQUENCE [LARGE SCALE GENOMIC DNA]</scope>
    <source>
        <strain evidence="1 2">KACC 16571</strain>
    </source>
</reference>
<keyword evidence="2" id="KW-1185">Reference proteome</keyword>
<dbReference type="Proteomes" id="UP001216139">
    <property type="component" value="Chromosome"/>
</dbReference>
<dbReference type="RefSeq" id="WP_273629744.1">
    <property type="nucleotide sequence ID" value="NZ_CP117167.1"/>
</dbReference>
<dbReference type="EMBL" id="CP117167">
    <property type="protein sequence ID" value="WCT11556.1"/>
    <property type="molecule type" value="Genomic_DNA"/>
</dbReference>
<evidence type="ECO:0008006" key="3">
    <source>
        <dbReference type="Google" id="ProtNLM"/>
    </source>
</evidence>
<dbReference type="SUPFAM" id="SSF52540">
    <property type="entry name" value="P-loop containing nucleoside triphosphate hydrolases"/>
    <property type="match status" value="1"/>
</dbReference>
<sequence>MKELDNYYNSYNARHLNPAEVARSFIYSGAFQKLITNDHAIILGARGCGKTTLMKMLTLPALNNWQHENATDIRQNLPFFAIYVSTDIYWDVKNQTYSSELSAFGNLSDRISLFSVTSNVFNSLCDTFCNILEFHLHTDDEAKEIELCRYLIKAWKLDSTAPKLEYVKEALNERVDMVNQFIQDIIFNHKEGEAIKTPDFFNLSFETSLEYVIPIFERIYSISGQRKWALCFDELEFAPLWLQEKLFKSLRSRTQYILYKLSASPILPLELEKSLKSEYSPTSGNDVTIIKMWGTGDTDEFSRKIIDACLEKNIGNIDSKAFFGSNEIYNKSSDSYEHGSKFYNEMLALLKKDESFAQFLEKKDVDIKTAEPTDSQKDVLFRKIKPVVSFRNYYLSENKRINGKYKTGYRGRKTGELYYGIEILTKICDGNPRWLIALITAIITKSPNYPVPEKVQYDEIINTSKRFKNVIANIPTGPSLKVPLTDIIDRLGSYFKQQVLGPTFNLDPKGTFIVDENEHDISDEVVKLLEKGISQGALILVENNAETFDFVIRGKRLKLAYLFFPLYDLPVRKYTALKMSECLRGLQLTESGQTSLF</sequence>
<accession>A0ABY7T6T5</accession>
<dbReference type="Pfam" id="PF24389">
    <property type="entry name" value="ORC-CDC6-like"/>
    <property type="match status" value="1"/>
</dbReference>
<dbReference type="InterPro" id="IPR027417">
    <property type="entry name" value="P-loop_NTPase"/>
</dbReference>
<name>A0ABY7T6T5_9SPHI</name>
<proteinExistence type="predicted"/>
<dbReference type="InterPro" id="IPR056955">
    <property type="entry name" value="ORC-CDC6-like"/>
</dbReference>
<organism evidence="1 2">
    <name type="scientific">Mucilaginibacter jinjuensis</name>
    <dbReference type="NCBI Taxonomy" id="1176721"/>
    <lineage>
        <taxon>Bacteria</taxon>
        <taxon>Pseudomonadati</taxon>
        <taxon>Bacteroidota</taxon>
        <taxon>Sphingobacteriia</taxon>
        <taxon>Sphingobacteriales</taxon>
        <taxon>Sphingobacteriaceae</taxon>
        <taxon>Mucilaginibacter</taxon>
    </lineage>
</organism>
<evidence type="ECO:0000313" key="2">
    <source>
        <dbReference type="Proteomes" id="UP001216139"/>
    </source>
</evidence>
<evidence type="ECO:0000313" key="1">
    <source>
        <dbReference type="EMBL" id="WCT11556.1"/>
    </source>
</evidence>
<gene>
    <name evidence="1" type="ORF">PQO05_22715</name>
</gene>